<dbReference type="EMBL" id="LR134155">
    <property type="protein sequence ID" value="VEA72371.1"/>
    <property type="molecule type" value="Genomic_DNA"/>
</dbReference>
<dbReference type="InterPro" id="IPR011603">
    <property type="entry name" value="2oxoglutarate_DH_E1"/>
</dbReference>
<organism evidence="10 11">
    <name type="scientific">Serratia rubidaea</name>
    <name type="common">Serratia marinorubra</name>
    <dbReference type="NCBI Taxonomy" id="61652"/>
    <lineage>
        <taxon>Bacteria</taxon>
        <taxon>Pseudomonadati</taxon>
        <taxon>Pseudomonadota</taxon>
        <taxon>Gammaproteobacteria</taxon>
        <taxon>Enterobacterales</taxon>
        <taxon>Yersiniaceae</taxon>
        <taxon>Serratia</taxon>
    </lineage>
</organism>
<evidence type="ECO:0000256" key="2">
    <source>
        <dbReference type="ARBA" id="ARBA00003906"/>
    </source>
</evidence>
<dbReference type="GO" id="GO:0004591">
    <property type="term" value="F:oxoglutarate dehydrogenase (succinyl-transferring) activity"/>
    <property type="evidence" value="ECO:0007669"/>
    <property type="project" value="UniProtKB-EC"/>
</dbReference>
<dbReference type="GO" id="GO:0030976">
    <property type="term" value="F:thiamine pyrophosphate binding"/>
    <property type="evidence" value="ECO:0007669"/>
    <property type="project" value="InterPro"/>
</dbReference>
<dbReference type="GO" id="GO:0006099">
    <property type="term" value="P:tricarboxylic acid cycle"/>
    <property type="evidence" value="ECO:0007669"/>
    <property type="project" value="TreeGrafter"/>
</dbReference>
<evidence type="ECO:0000256" key="5">
    <source>
        <dbReference type="ARBA" id="ARBA00013321"/>
    </source>
</evidence>
<dbReference type="EC" id="1.2.4.2" evidence="4"/>
<dbReference type="Pfam" id="PF16078">
    <property type="entry name" value="2-oxogl_dehyd_N"/>
    <property type="match status" value="1"/>
</dbReference>
<evidence type="ECO:0000256" key="1">
    <source>
        <dbReference type="ARBA" id="ARBA00001964"/>
    </source>
</evidence>
<sequence>MQNGAMKAWLDSSYLAGANQSYIEQLYEDYLTDPGSVEDSWRSIFQQLPTAGVKPDQLHSQTREYFRRLAKDSARYNGSINDPDTDAKQVKVLQLINAFRFRGHQHANLDPLGLWKQDAVPDLDPAYHNLTEADFQETFNVGSFAIGKDTMKLADLYEALKQTYCGSIGAEYMHITNTEEKRWIQQRIESVVGHASFSSDEKRRFLNELTAAEGLERYLGAKFPGRSASPLKAGTRWCRCSKRWCVTPARTARAKSCWAWPTAAA</sequence>
<reference evidence="10 11" key="1">
    <citation type="submission" date="2018-12" db="EMBL/GenBank/DDBJ databases">
        <authorList>
            <consortium name="Pathogen Informatics"/>
        </authorList>
    </citation>
    <scope>NUCLEOTIDE SEQUENCE [LARGE SCALE GENOMIC DNA]</scope>
    <source>
        <strain evidence="10 11">NCTC9419</strain>
    </source>
</reference>
<gene>
    <name evidence="10" type="primary">sucA_1</name>
    <name evidence="10" type="ORF">NCTC9419_03976</name>
</gene>
<dbReference type="SUPFAM" id="SSF52518">
    <property type="entry name" value="Thiamin diphosphate-binding fold (THDP-binding)"/>
    <property type="match status" value="1"/>
</dbReference>
<dbReference type="InterPro" id="IPR029061">
    <property type="entry name" value="THDP-binding"/>
</dbReference>
<evidence type="ECO:0000256" key="7">
    <source>
        <dbReference type="ARBA" id="ARBA00023052"/>
    </source>
</evidence>
<dbReference type="Gene3D" id="3.40.50.970">
    <property type="match status" value="1"/>
</dbReference>
<evidence type="ECO:0000256" key="6">
    <source>
        <dbReference type="ARBA" id="ARBA00023002"/>
    </source>
</evidence>
<comment type="function">
    <text evidence="2">E1 component of the 2-oxoglutarate dehydrogenase (OGDH) complex which catalyzes the decarboxylation of 2-oxoglutarate, the first step in the conversion of 2-oxoglutarate to succinyl-CoA and CO(2).</text>
</comment>
<name>A0A3S4GLY8_SERRU</name>
<evidence type="ECO:0000313" key="11">
    <source>
        <dbReference type="Proteomes" id="UP000271603"/>
    </source>
</evidence>
<accession>A0A3S4GLY8</accession>
<dbReference type="AlphaFoldDB" id="A0A3S4GLY8"/>
<dbReference type="GO" id="GO:0005829">
    <property type="term" value="C:cytosol"/>
    <property type="evidence" value="ECO:0007669"/>
    <property type="project" value="TreeGrafter"/>
</dbReference>
<evidence type="ECO:0000256" key="3">
    <source>
        <dbReference type="ARBA" id="ARBA00006936"/>
    </source>
</evidence>
<protein>
    <recommendedName>
        <fullName evidence="5">2-oxoglutarate dehydrogenase E1 component</fullName>
        <ecNumber evidence="4">1.2.4.2</ecNumber>
    </recommendedName>
    <alternativeName>
        <fullName evidence="8">Alpha-ketoglutarate dehydrogenase</fullName>
    </alternativeName>
</protein>
<comment type="similarity">
    <text evidence="3">Belongs to the alpha-ketoglutarate dehydrogenase family.</text>
</comment>
<dbReference type="FunFam" id="1.10.287.1150:FF:000004">
    <property type="entry name" value="2-oxoglutarate dehydrogenase E1 component"/>
    <property type="match status" value="1"/>
</dbReference>
<proteinExistence type="inferred from homology"/>
<dbReference type="Gene3D" id="1.10.287.1150">
    <property type="entry name" value="TPP helical domain"/>
    <property type="match status" value="1"/>
</dbReference>
<keyword evidence="6 10" id="KW-0560">Oxidoreductase</keyword>
<evidence type="ECO:0000256" key="8">
    <source>
        <dbReference type="ARBA" id="ARBA00030680"/>
    </source>
</evidence>
<dbReference type="PANTHER" id="PTHR23152">
    <property type="entry name" value="2-OXOGLUTARATE DEHYDROGENASE"/>
    <property type="match status" value="1"/>
</dbReference>
<evidence type="ECO:0000256" key="4">
    <source>
        <dbReference type="ARBA" id="ARBA00012280"/>
    </source>
</evidence>
<dbReference type="PANTHER" id="PTHR23152:SF4">
    <property type="entry name" value="2-OXOADIPATE DEHYDROGENASE COMPLEX COMPONENT E1"/>
    <property type="match status" value="1"/>
</dbReference>
<dbReference type="Proteomes" id="UP000271603">
    <property type="component" value="Chromosome"/>
</dbReference>
<keyword evidence="7" id="KW-0786">Thiamine pyrophosphate</keyword>
<comment type="cofactor">
    <cofactor evidence="1">
        <name>thiamine diphosphate</name>
        <dbReference type="ChEBI" id="CHEBI:58937"/>
    </cofactor>
</comment>
<evidence type="ECO:0000313" key="10">
    <source>
        <dbReference type="EMBL" id="VEA72371.1"/>
    </source>
</evidence>
<evidence type="ECO:0000259" key="9">
    <source>
        <dbReference type="Pfam" id="PF16078"/>
    </source>
</evidence>
<feature type="domain" description="2-oxoglutarate dehydrogenase E1 component N-terminal" evidence="9">
    <location>
        <begin position="12"/>
        <end position="49"/>
    </location>
</feature>
<dbReference type="GO" id="GO:0045252">
    <property type="term" value="C:oxoglutarate dehydrogenase complex"/>
    <property type="evidence" value="ECO:0007669"/>
    <property type="project" value="TreeGrafter"/>
</dbReference>
<dbReference type="InterPro" id="IPR032106">
    <property type="entry name" value="2-oxogl_dehyd_N"/>
</dbReference>